<dbReference type="Proteomes" id="UP000010556">
    <property type="component" value="Unassembled WGS sequence"/>
</dbReference>
<gene>
    <name evidence="2" type="ORF">MDA_GLEAN10000305</name>
</gene>
<dbReference type="AlphaFoldDB" id="L5LSM8"/>
<evidence type="ECO:0000313" key="3">
    <source>
        <dbReference type="Proteomes" id="UP000010556"/>
    </source>
</evidence>
<reference evidence="3" key="1">
    <citation type="journal article" date="2013" name="Science">
        <title>Comparative analysis of bat genomes provides insight into the evolution of flight and immunity.</title>
        <authorList>
            <person name="Zhang G."/>
            <person name="Cowled C."/>
            <person name="Shi Z."/>
            <person name="Huang Z."/>
            <person name="Bishop-Lilly K.A."/>
            <person name="Fang X."/>
            <person name="Wynne J.W."/>
            <person name="Xiong Z."/>
            <person name="Baker M.L."/>
            <person name="Zhao W."/>
            <person name="Tachedjian M."/>
            <person name="Zhu Y."/>
            <person name="Zhou P."/>
            <person name="Jiang X."/>
            <person name="Ng J."/>
            <person name="Yang L."/>
            <person name="Wu L."/>
            <person name="Xiao J."/>
            <person name="Feng Y."/>
            <person name="Chen Y."/>
            <person name="Sun X."/>
            <person name="Zhang Y."/>
            <person name="Marsh G.A."/>
            <person name="Crameri G."/>
            <person name="Broder C.C."/>
            <person name="Frey K.G."/>
            <person name="Wang L.F."/>
            <person name="Wang J."/>
        </authorList>
    </citation>
    <scope>NUCLEOTIDE SEQUENCE [LARGE SCALE GENOMIC DNA]</scope>
</reference>
<dbReference type="Pfam" id="PF01840">
    <property type="entry name" value="TCL1_MTCP1"/>
    <property type="match status" value="2"/>
</dbReference>
<dbReference type="InterPro" id="IPR036672">
    <property type="entry name" value="TCL1_MTCP1_sf"/>
</dbReference>
<dbReference type="GO" id="GO:0043539">
    <property type="term" value="F:protein serine/threonine kinase activator activity"/>
    <property type="evidence" value="ECO:0007669"/>
    <property type="project" value="InterPro"/>
</dbReference>
<dbReference type="InterPro" id="IPR004832">
    <property type="entry name" value="TCL1_MTCP1"/>
</dbReference>
<keyword evidence="3" id="KW-1185">Reference proteome</keyword>
<evidence type="ECO:0000256" key="1">
    <source>
        <dbReference type="ARBA" id="ARBA00006399"/>
    </source>
</evidence>
<proteinExistence type="inferred from homology"/>
<organism evidence="2 3">
    <name type="scientific">Myotis davidii</name>
    <name type="common">David's myotis</name>
    <dbReference type="NCBI Taxonomy" id="225400"/>
    <lineage>
        <taxon>Eukaryota</taxon>
        <taxon>Metazoa</taxon>
        <taxon>Chordata</taxon>
        <taxon>Craniata</taxon>
        <taxon>Vertebrata</taxon>
        <taxon>Euteleostomi</taxon>
        <taxon>Mammalia</taxon>
        <taxon>Eutheria</taxon>
        <taxon>Laurasiatheria</taxon>
        <taxon>Chiroptera</taxon>
        <taxon>Yangochiroptera</taxon>
        <taxon>Vespertilionidae</taxon>
        <taxon>Myotis</taxon>
    </lineage>
</organism>
<accession>L5LSM8</accession>
<dbReference type="Gene3D" id="2.40.15.10">
    <property type="entry name" value="TCL1/MTCP1"/>
    <property type="match status" value="2"/>
</dbReference>
<dbReference type="PANTHER" id="PTHR14060">
    <property type="entry name" value="PROTEIN P13 MTCP-1"/>
    <property type="match status" value="1"/>
</dbReference>
<dbReference type="PANTHER" id="PTHR14060:SF4">
    <property type="entry name" value="T-CELL LEUKEMIA_LYMPHOMA PROTEIN 1A"/>
    <property type="match status" value="1"/>
</dbReference>
<dbReference type="EMBL" id="KB108381">
    <property type="protein sequence ID" value="ELK29091.1"/>
    <property type="molecule type" value="Genomic_DNA"/>
</dbReference>
<dbReference type="SUPFAM" id="SSF50904">
    <property type="entry name" value="Oncogene products"/>
    <property type="match status" value="2"/>
</dbReference>
<evidence type="ECO:0000313" key="2">
    <source>
        <dbReference type="EMBL" id="ELK29091.1"/>
    </source>
</evidence>
<comment type="similarity">
    <text evidence="1">Belongs to the TCL1 family.</text>
</comment>
<protein>
    <submittedName>
        <fullName evidence="2">T-cell leukemia/lymphoma protein 1A</fullName>
    </submittedName>
</protein>
<name>L5LSM8_MYODS</name>
<sequence>MAELPSKVHLTSHPIYLSISGPSVYEDENQRTWLHLFTKTGGVLQEWLRQEDIPSGYIAPTTSPLTSTTLPLLWTLQPGNQYLDYLSRFWRIVHHIKENGVEEMILELREDSLNRTKVARGSRACGCCSLDHEGVMAKLPTKVHLTSHPVCLRNRGPSVYEDENDRMWLHLFMETGGVLQVRLRQEDIPSGYIAPTTSPLTLSVLPLMWRLKPGDRYVDQMFRFWRIVHHIKENGVEEMILHHSKENGM</sequence>